<comment type="caution">
    <text evidence="2">The sequence shown here is derived from an EMBL/GenBank/DDBJ whole genome shotgun (WGS) entry which is preliminary data.</text>
</comment>
<dbReference type="EMBL" id="BLIP01000001">
    <property type="protein sequence ID" value="GFE21146.1"/>
    <property type="molecule type" value="Genomic_DNA"/>
</dbReference>
<proteinExistence type="predicted"/>
<feature type="region of interest" description="Disordered" evidence="1">
    <location>
        <begin position="41"/>
        <end position="71"/>
    </location>
</feature>
<dbReference type="Proteomes" id="UP000429552">
    <property type="component" value="Unassembled WGS sequence"/>
</dbReference>
<evidence type="ECO:0000313" key="2">
    <source>
        <dbReference type="EMBL" id="GFE21146.1"/>
    </source>
</evidence>
<evidence type="ECO:0000313" key="3">
    <source>
        <dbReference type="Proteomes" id="UP000429552"/>
    </source>
</evidence>
<sequence>MSLKNFYRTFLVRFSPRRHDAVVRMIEEWLQRSGHLAPRPFAAEAPHLGERETLSLSQTPPERSKAAVGPGDIRAARVSIARKKNQPHAPSLPCVLSTQDRRDRAGPATEMISAWLL</sequence>
<evidence type="ECO:0000256" key="1">
    <source>
        <dbReference type="SAM" id="MobiDB-lite"/>
    </source>
</evidence>
<name>A0A640TFY8_STRNI</name>
<reference evidence="2 3" key="1">
    <citation type="submission" date="2019-12" db="EMBL/GenBank/DDBJ databases">
        <title>Whole genome shotgun sequence of Streptomyces libani subsp. libani NBRC 13452.</title>
        <authorList>
            <person name="Ichikawa N."/>
            <person name="Kimura A."/>
            <person name="Kitahashi Y."/>
            <person name="Komaki H."/>
            <person name="Tamura T."/>
        </authorList>
    </citation>
    <scope>NUCLEOTIDE SEQUENCE [LARGE SCALE GENOMIC DNA]</scope>
    <source>
        <strain evidence="2 3">NBRC 13452</strain>
    </source>
</reference>
<accession>A0A640TFY8</accession>
<protein>
    <submittedName>
        <fullName evidence="2">Uncharacterized protein</fullName>
    </submittedName>
</protein>
<dbReference type="AlphaFoldDB" id="A0A640TFY8"/>
<organism evidence="2 3">
    <name type="scientific">Streptomyces nigrescens</name>
    <dbReference type="NCBI Taxonomy" id="1920"/>
    <lineage>
        <taxon>Bacteria</taxon>
        <taxon>Bacillati</taxon>
        <taxon>Actinomycetota</taxon>
        <taxon>Actinomycetes</taxon>
        <taxon>Kitasatosporales</taxon>
        <taxon>Streptomycetaceae</taxon>
        <taxon>Streptomyces</taxon>
    </lineage>
</organism>
<gene>
    <name evidence="2" type="ORF">Sliba_15990</name>
</gene>